<dbReference type="AlphaFoldDB" id="A0A6N0NYI3"/>
<sequence length="203" mass="23368">MKRIYRAKFSILHKGCWTEKVGSKVLTLRISQYNRKKVNVMIASPDLIVKDLSSSENVDEVLRYRKMKGGYLIEFLEDSKSSISGVVLDVSNNLLEFRNRVYKGVESWQITSISKSAINNIVETFRPDTFAMEEIDLQDILGYGLTEKEMETLRVALSMGYFSYPRSVKARDVAKSMGVSKQDFLYHLRNAINKMVTSYNFDM</sequence>
<evidence type="ECO:0000259" key="1">
    <source>
        <dbReference type="Pfam" id="PF04967"/>
    </source>
</evidence>
<dbReference type="Proteomes" id="UP000509301">
    <property type="component" value="Chromosome"/>
</dbReference>
<gene>
    <name evidence="2" type="ORF">GWK48_07270</name>
</gene>
<dbReference type="RefSeq" id="WP_174630954.1">
    <property type="nucleotide sequence ID" value="NZ_CP049074.1"/>
</dbReference>
<dbReference type="EMBL" id="CP049074">
    <property type="protein sequence ID" value="QKR00201.1"/>
    <property type="molecule type" value="Genomic_DNA"/>
</dbReference>
<feature type="domain" description="HTH bat-type" evidence="1">
    <location>
        <begin position="145"/>
        <end position="196"/>
    </location>
</feature>
<accession>A0A6N0NYI3</accession>
<protein>
    <submittedName>
        <fullName evidence="2">XRE family transcriptional regulator</fullName>
    </submittedName>
</protein>
<dbReference type="GeneID" id="55641737"/>
<dbReference type="Pfam" id="PF04967">
    <property type="entry name" value="HTH_10"/>
    <property type="match status" value="1"/>
</dbReference>
<evidence type="ECO:0000313" key="2">
    <source>
        <dbReference type="EMBL" id="QKR00201.1"/>
    </source>
</evidence>
<dbReference type="PANTHER" id="PTHR34236:SF1">
    <property type="entry name" value="DIMETHYL SULFOXIDE REDUCTASE TRANSCRIPTIONAL ACTIVATOR"/>
    <property type="match status" value="1"/>
</dbReference>
<evidence type="ECO:0000313" key="3">
    <source>
        <dbReference type="Proteomes" id="UP000509301"/>
    </source>
</evidence>
<organism evidence="2 3">
    <name type="scientific">Metallosphaera tengchongensis</name>
    <dbReference type="NCBI Taxonomy" id="1532350"/>
    <lineage>
        <taxon>Archaea</taxon>
        <taxon>Thermoproteota</taxon>
        <taxon>Thermoprotei</taxon>
        <taxon>Sulfolobales</taxon>
        <taxon>Sulfolobaceae</taxon>
        <taxon>Metallosphaera</taxon>
    </lineage>
</organism>
<dbReference type="InterPro" id="IPR007050">
    <property type="entry name" value="HTH_bacterioopsin"/>
</dbReference>
<keyword evidence="3" id="KW-1185">Reference proteome</keyword>
<dbReference type="OrthoDB" id="34002at2157"/>
<proteinExistence type="predicted"/>
<dbReference type="KEGG" id="mten:GWK48_07270"/>
<reference evidence="2 3" key="1">
    <citation type="submission" date="2020-02" db="EMBL/GenBank/DDBJ databases">
        <title>Comparative genome analysis reveals the metabolism and evolution of the thermophilic archaeal genus Metallosphaera.</title>
        <authorList>
            <person name="Jiang C."/>
        </authorList>
    </citation>
    <scope>NUCLEOTIDE SEQUENCE [LARGE SCALE GENOMIC DNA]</scope>
    <source>
        <strain evidence="2 3">Ric-A</strain>
    </source>
</reference>
<name>A0A6N0NYI3_9CREN</name>
<dbReference type="PANTHER" id="PTHR34236">
    <property type="entry name" value="DIMETHYL SULFOXIDE REDUCTASE TRANSCRIPTIONAL ACTIVATOR"/>
    <property type="match status" value="1"/>
</dbReference>